<dbReference type="Proteomes" id="UP000765160">
    <property type="component" value="Unassembled WGS sequence"/>
</dbReference>
<gene>
    <name evidence="4" type="ORF">HB662_22360</name>
</gene>
<keyword evidence="2" id="KW-0964">Secreted</keyword>
<evidence type="ECO:0000313" key="5">
    <source>
        <dbReference type="Proteomes" id="UP000765160"/>
    </source>
</evidence>
<dbReference type="PANTHER" id="PTHR38340:SF1">
    <property type="entry name" value="S-LAYER PROTEIN"/>
    <property type="match status" value="1"/>
</dbReference>
<evidence type="ECO:0000256" key="2">
    <source>
        <dbReference type="ARBA" id="ARBA00022525"/>
    </source>
</evidence>
<dbReference type="SUPFAM" id="SSF51120">
    <property type="entry name" value="beta-Roll"/>
    <property type="match status" value="4"/>
</dbReference>
<reference evidence="4 5" key="1">
    <citation type="submission" date="2020-03" db="EMBL/GenBank/DDBJ databases">
        <title>Roseomonas selenitidurans sp. nov. isolated from soil.</title>
        <authorList>
            <person name="Liu H."/>
        </authorList>
    </citation>
    <scope>NUCLEOTIDE SEQUENCE [LARGE SCALE GENOMIC DNA]</scope>
    <source>
        <strain evidence="4 5">JCM 15073</strain>
    </source>
</reference>
<name>A0ABX1F5M8_9PROT</name>
<keyword evidence="5" id="KW-1185">Reference proteome</keyword>
<dbReference type="PANTHER" id="PTHR38340">
    <property type="entry name" value="S-LAYER PROTEIN"/>
    <property type="match status" value="1"/>
</dbReference>
<protein>
    <submittedName>
        <fullName evidence="4">Calcium-binding protein</fullName>
    </submittedName>
</protein>
<proteinExistence type="predicted"/>
<sequence>MATVFVNLGNTSNTITFGDDDHVVTGQNGDNTLTFGGGEDALTLGNGNNTLTLAGGDDRISAGGGNNTITVSGLSASRIILKDGNNTVSVADGPAIIQAGNGMNTLTAGDGINRIVAGNGVNAITSGDGDSRILVGDGDGNTITVGTGANRIVLGEGTANNLSAGGGGNIVAVSAEALGTDSIRGGLETGDGSGNTINVTTAGLVGITGVSGFEFFRLSQAGPNSMTLTDANFVRLPDAQITVFSSAMGNTVDASSLSAANGVFVQGGAGLDVFLGGAGRDTLSYTGSSAGVTINLATGVASGGDATGDVFSGFENVLGSAHADRLVGNAQINVLDGGGGNDLISGGAGRDTLLGGAGDDTLNGGSGPGPDRMEGGTGNDRYVVDYQGDEVIELADGGTADLVMSSVNFTLVANVEHLNLLGTAARGIGNGEDNRIMGQGADNHLIGLDGDDTLLGGAGADTLVGGAGSDQLTGGTDADVFHFYTELGADNVDTITDFTSGSDLFHLSSGQFGSLPTGVLDDDAFFLGATAGDAEDRILYDAATGFLAFDADGSGAGESVAFAVLATGLAMTSTDFLVVG</sequence>
<feature type="region of interest" description="Disordered" evidence="3">
    <location>
        <begin position="355"/>
        <end position="379"/>
    </location>
</feature>
<dbReference type="Gene3D" id="2.160.20.160">
    <property type="match status" value="1"/>
</dbReference>
<dbReference type="InterPro" id="IPR011049">
    <property type="entry name" value="Serralysin-like_metalloprot_C"/>
</dbReference>
<evidence type="ECO:0000256" key="1">
    <source>
        <dbReference type="ARBA" id="ARBA00004613"/>
    </source>
</evidence>
<accession>A0ABX1F5M8</accession>
<dbReference type="PRINTS" id="PR00313">
    <property type="entry name" value="CABNDNGRPT"/>
</dbReference>
<dbReference type="Pfam" id="PF00353">
    <property type="entry name" value="HemolysinCabind"/>
    <property type="match status" value="6"/>
</dbReference>
<comment type="caution">
    <text evidence="4">The sequence shown here is derived from an EMBL/GenBank/DDBJ whole genome shotgun (WGS) entry which is preliminary data.</text>
</comment>
<dbReference type="PROSITE" id="PS00330">
    <property type="entry name" value="HEMOLYSIN_CALCIUM"/>
    <property type="match status" value="3"/>
</dbReference>
<dbReference type="InterPro" id="IPR001343">
    <property type="entry name" value="Hemolysn_Ca-bd"/>
</dbReference>
<dbReference type="Gene3D" id="2.150.10.10">
    <property type="entry name" value="Serralysin-like metalloprotease, C-terminal"/>
    <property type="match status" value="2"/>
</dbReference>
<dbReference type="RefSeq" id="WP_168052939.1">
    <property type="nucleotide sequence ID" value="NZ_JAATJR010000006.1"/>
</dbReference>
<comment type="subcellular location">
    <subcellularLocation>
        <location evidence="1">Secreted</location>
    </subcellularLocation>
</comment>
<dbReference type="InterPro" id="IPR018511">
    <property type="entry name" value="Hemolysin-typ_Ca-bd_CS"/>
</dbReference>
<evidence type="ECO:0000256" key="3">
    <source>
        <dbReference type="SAM" id="MobiDB-lite"/>
    </source>
</evidence>
<evidence type="ECO:0000313" key="4">
    <source>
        <dbReference type="EMBL" id="NKE47539.1"/>
    </source>
</evidence>
<dbReference type="InterPro" id="IPR050557">
    <property type="entry name" value="RTX_toxin/Mannuronan_C5-epim"/>
</dbReference>
<dbReference type="EMBL" id="JAAVTX010000006">
    <property type="protein sequence ID" value="NKE47539.1"/>
    <property type="molecule type" value="Genomic_DNA"/>
</dbReference>
<organism evidence="4 5">
    <name type="scientific">Falsiroseomonas frigidaquae</name>
    <dbReference type="NCBI Taxonomy" id="487318"/>
    <lineage>
        <taxon>Bacteria</taxon>
        <taxon>Pseudomonadati</taxon>
        <taxon>Pseudomonadota</taxon>
        <taxon>Alphaproteobacteria</taxon>
        <taxon>Acetobacterales</taxon>
        <taxon>Roseomonadaceae</taxon>
        <taxon>Falsiroseomonas</taxon>
    </lineage>
</organism>